<dbReference type="PANTHER" id="PTHR30055">
    <property type="entry name" value="HTH-TYPE TRANSCRIPTIONAL REGULATOR RUTR"/>
    <property type="match status" value="1"/>
</dbReference>
<dbReference type="Gene3D" id="1.10.357.10">
    <property type="entry name" value="Tetracycline Repressor, domain 2"/>
    <property type="match status" value="1"/>
</dbReference>
<dbReference type="SUPFAM" id="SSF48498">
    <property type="entry name" value="Tetracyclin repressor-like, C-terminal domain"/>
    <property type="match status" value="1"/>
</dbReference>
<sequence length="221" mass="24634">MLKKERTSGETCNAGEAAGVRPNDPRFSDSEKALRADAKQNREQILQAAHKIFAEKGLAVPISEIARQAGIGIGTVYRHFPTKDALFNAVNISYKQELTEEARALITHPDPGKAFFDFFFRIMEEGFTSRAVRDAFRIGTFRVRTATSGVLLDFQSACAELLTRAQQAKAVREDIEVMDLIALMSGLLMAIDEHEGVPNRNRFNQLLSIVCDGLRYKKQAL</sequence>
<evidence type="ECO:0000256" key="1">
    <source>
        <dbReference type="ARBA" id="ARBA00023015"/>
    </source>
</evidence>
<dbReference type="OrthoDB" id="9812484at2"/>
<organism evidence="7 8">
    <name type="scientific">Sporobacter termitidis DSM 10068</name>
    <dbReference type="NCBI Taxonomy" id="1123282"/>
    <lineage>
        <taxon>Bacteria</taxon>
        <taxon>Bacillati</taxon>
        <taxon>Bacillota</taxon>
        <taxon>Clostridia</taxon>
        <taxon>Eubacteriales</taxon>
        <taxon>Oscillospiraceae</taxon>
        <taxon>Sporobacter</taxon>
    </lineage>
</organism>
<evidence type="ECO:0000256" key="2">
    <source>
        <dbReference type="ARBA" id="ARBA00023125"/>
    </source>
</evidence>
<dbReference type="AlphaFoldDB" id="A0A1M5YDA5"/>
<feature type="compositionally biased region" description="Basic and acidic residues" evidence="5">
    <location>
        <begin position="23"/>
        <end position="32"/>
    </location>
</feature>
<protein>
    <submittedName>
        <fullName evidence="7">Transcriptional regulator, TetR family</fullName>
    </submittedName>
</protein>
<gene>
    <name evidence="7" type="ORF">SAMN02745823_02386</name>
</gene>
<dbReference type="InterPro" id="IPR001647">
    <property type="entry name" value="HTH_TetR"/>
</dbReference>
<dbReference type="InterPro" id="IPR050109">
    <property type="entry name" value="HTH-type_TetR-like_transc_reg"/>
</dbReference>
<keyword evidence="3" id="KW-0804">Transcription</keyword>
<keyword evidence="2 4" id="KW-0238">DNA-binding</keyword>
<dbReference type="Pfam" id="PF21597">
    <property type="entry name" value="TetR_C_43"/>
    <property type="match status" value="1"/>
</dbReference>
<proteinExistence type="predicted"/>
<dbReference type="RefSeq" id="WP_084726439.1">
    <property type="nucleotide sequence ID" value="NZ_FQXV01000008.1"/>
</dbReference>
<reference evidence="7 8" key="1">
    <citation type="submission" date="2016-11" db="EMBL/GenBank/DDBJ databases">
        <authorList>
            <person name="Jaros S."/>
            <person name="Januszkiewicz K."/>
            <person name="Wedrychowicz H."/>
        </authorList>
    </citation>
    <scope>NUCLEOTIDE SEQUENCE [LARGE SCALE GENOMIC DNA]</scope>
    <source>
        <strain evidence="7 8">DSM 10068</strain>
    </source>
</reference>
<feature type="DNA-binding region" description="H-T-H motif" evidence="4">
    <location>
        <begin position="61"/>
        <end position="80"/>
    </location>
</feature>
<dbReference type="GO" id="GO:0000976">
    <property type="term" value="F:transcription cis-regulatory region binding"/>
    <property type="evidence" value="ECO:0007669"/>
    <property type="project" value="TreeGrafter"/>
</dbReference>
<dbReference type="InterPro" id="IPR009057">
    <property type="entry name" value="Homeodomain-like_sf"/>
</dbReference>
<keyword evidence="8" id="KW-1185">Reference proteome</keyword>
<evidence type="ECO:0000259" key="6">
    <source>
        <dbReference type="PROSITE" id="PS50977"/>
    </source>
</evidence>
<dbReference type="Proteomes" id="UP000183995">
    <property type="component" value="Unassembled WGS sequence"/>
</dbReference>
<evidence type="ECO:0000256" key="4">
    <source>
        <dbReference type="PROSITE-ProRule" id="PRU00335"/>
    </source>
</evidence>
<dbReference type="Pfam" id="PF00440">
    <property type="entry name" value="TetR_N"/>
    <property type="match status" value="1"/>
</dbReference>
<dbReference type="InterPro" id="IPR036271">
    <property type="entry name" value="Tet_transcr_reg_TetR-rel_C_sf"/>
</dbReference>
<dbReference type="PROSITE" id="PS50977">
    <property type="entry name" value="HTH_TETR_2"/>
    <property type="match status" value="1"/>
</dbReference>
<dbReference type="EMBL" id="FQXV01000008">
    <property type="protein sequence ID" value="SHI09864.1"/>
    <property type="molecule type" value="Genomic_DNA"/>
</dbReference>
<feature type="region of interest" description="Disordered" evidence="5">
    <location>
        <begin position="1"/>
        <end position="32"/>
    </location>
</feature>
<dbReference type="PRINTS" id="PR00455">
    <property type="entry name" value="HTHTETR"/>
</dbReference>
<evidence type="ECO:0000313" key="7">
    <source>
        <dbReference type="EMBL" id="SHI09864.1"/>
    </source>
</evidence>
<evidence type="ECO:0000313" key="8">
    <source>
        <dbReference type="Proteomes" id="UP000183995"/>
    </source>
</evidence>
<dbReference type="InterPro" id="IPR049445">
    <property type="entry name" value="TetR_SbtR-like_C"/>
</dbReference>
<keyword evidence="1" id="KW-0805">Transcription regulation</keyword>
<evidence type="ECO:0000256" key="3">
    <source>
        <dbReference type="ARBA" id="ARBA00023163"/>
    </source>
</evidence>
<accession>A0A1M5YDA5</accession>
<evidence type="ECO:0000256" key="5">
    <source>
        <dbReference type="SAM" id="MobiDB-lite"/>
    </source>
</evidence>
<feature type="domain" description="HTH tetR-type" evidence="6">
    <location>
        <begin position="39"/>
        <end position="98"/>
    </location>
</feature>
<dbReference type="GO" id="GO:0003700">
    <property type="term" value="F:DNA-binding transcription factor activity"/>
    <property type="evidence" value="ECO:0007669"/>
    <property type="project" value="TreeGrafter"/>
</dbReference>
<dbReference type="SUPFAM" id="SSF46689">
    <property type="entry name" value="Homeodomain-like"/>
    <property type="match status" value="1"/>
</dbReference>
<dbReference type="PANTHER" id="PTHR30055:SF234">
    <property type="entry name" value="HTH-TYPE TRANSCRIPTIONAL REGULATOR BETI"/>
    <property type="match status" value="1"/>
</dbReference>
<name>A0A1M5YDA5_9FIRM</name>
<dbReference type="STRING" id="1123282.SAMN02745823_02386"/>